<dbReference type="EMBL" id="JBHSEU010000010">
    <property type="protein sequence ID" value="MFC4538599.1"/>
    <property type="molecule type" value="Genomic_DNA"/>
</dbReference>
<evidence type="ECO:0000256" key="7">
    <source>
        <dbReference type="ARBA" id="ARBA00023136"/>
    </source>
</evidence>
<organism evidence="11 12">
    <name type="scientific">Chromohalobacter sarecensis</name>
    <dbReference type="NCBI Taxonomy" id="245294"/>
    <lineage>
        <taxon>Bacteria</taxon>
        <taxon>Pseudomonadati</taxon>
        <taxon>Pseudomonadota</taxon>
        <taxon>Gammaproteobacteria</taxon>
        <taxon>Oceanospirillales</taxon>
        <taxon>Halomonadaceae</taxon>
        <taxon>Chromohalobacter</taxon>
    </lineage>
</organism>
<comment type="caution">
    <text evidence="11">The sequence shown here is derived from an EMBL/GenBank/DDBJ whole genome shotgun (WGS) entry which is preliminary data.</text>
</comment>
<comment type="similarity">
    <text evidence="8 9">Belongs to the TRAP transporter small permease family.</text>
</comment>
<dbReference type="InterPro" id="IPR007387">
    <property type="entry name" value="TRAP_DctQ"/>
</dbReference>
<reference evidence="12" key="1">
    <citation type="journal article" date="2019" name="Int. J. Syst. Evol. Microbiol.">
        <title>The Global Catalogue of Microorganisms (GCM) 10K type strain sequencing project: providing services to taxonomists for standard genome sequencing and annotation.</title>
        <authorList>
            <consortium name="The Broad Institute Genomics Platform"/>
            <consortium name="The Broad Institute Genome Sequencing Center for Infectious Disease"/>
            <person name="Wu L."/>
            <person name="Ma J."/>
        </authorList>
    </citation>
    <scope>NUCLEOTIDE SEQUENCE [LARGE SCALE GENOMIC DNA]</scope>
    <source>
        <strain evidence="12">CGMCC 1.12121</strain>
    </source>
</reference>
<keyword evidence="2 9" id="KW-0813">Transport</keyword>
<dbReference type="Proteomes" id="UP001596030">
    <property type="component" value="Unassembled WGS sequence"/>
</dbReference>
<comment type="function">
    <text evidence="9">Part of the tripartite ATP-independent periplasmic (TRAP) transport system.</text>
</comment>
<keyword evidence="5 9" id="KW-0812">Transmembrane</keyword>
<evidence type="ECO:0000256" key="1">
    <source>
        <dbReference type="ARBA" id="ARBA00004429"/>
    </source>
</evidence>
<feature type="domain" description="Tripartite ATP-independent periplasmic transporters DctQ component" evidence="10">
    <location>
        <begin position="24"/>
        <end position="166"/>
    </location>
</feature>
<dbReference type="Pfam" id="PF04290">
    <property type="entry name" value="DctQ"/>
    <property type="match status" value="1"/>
</dbReference>
<comment type="subcellular location">
    <subcellularLocation>
        <location evidence="1 9">Cell inner membrane</location>
        <topology evidence="1 9">Multi-pass membrane protein</topology>
    </subcellularLocation>
</comment>
<keyword evidence="3" id="KW-1003">Cell membrane</keyword>
<evidence type="ECO:0000256" key="4">
    <source>
        <dbReference type="ARBA" id="ARBA00022519"/>
    </source>
</evidence>
<sequence length="185" mass="19880">MTYRLDRLYRLGAWGAAACMLAICAIITFQVLLRCLDALLAVVGSAPLGLEIPGVSEMAAYLLVGATFLSMAYTFTHHAHIRVTLVISRLPPRARVWIETLCLLVALALSVLLTWELVGLVRESLDYGDVSSGLLAIPLWIPQSVLVVGIALMCLALIETLIGTLRIAFTAPASYVTPASRDGDA</sequence>
<evidence type="ECO:0000313" key="12">
    <source>
        <dbReference type="Proteomes" id="UP001596030"/>
    </source>
</evidence>
<feature type="transmembrane region" description="Helical" evidence="9">
    <location>
        <begin position="96"/>
        <end position="115"/>
    </location>
</feature>
<evidence type="ECO:0000256" key="6">
    <source>
        <dbReference type="ARBA" id="ARBA00022989"/>
    </source>
</evidence>
<feature type="transmembrane region" description="Helical" evidence="9">
    <location>
        <begin position="12"/>
        <end position="33"/>
    </location>
</feature>
<protein>
    <recommendedName>
        <fullName evidence="9">TRAP transporter small permease protein</fullName>
    </recommendedName>
</protein>
<evidence type="ECO:0000256" key="2">
    <source>
        <dbReference type="ARBA" id="ARBA00022448"/>
    </source>
</evidence>
<feature type="transmembrane region" description="Helical" evidence="9">
    <location>
        <begin position="58"/>
        <end position="75"/>
    </location>
</feature>
<evidence type="ECO:0000259" key="10">
    <source>
        <dbReference type="Pfam" id="PF04290"/>
    </source>
</evidence>
<gene>
    <name evidence="11" type="ORF">ACFO0U_07430</name>
</gene>
<comment type="subunit">
    <text evidence="9">The complex comprises the extracytoplasmic solute receptor protein and the two transmembrane proteins.</text>
</comment>
<keyword evidence="4 9" id="KW-0997">Cell inner membrane</keyword>
<accession>A0ABV9CZL5</accession>
<dbReference type="PANTHER" id="PTHR35011">
    <property type="entry name" value="2,3-DIKETO-L-GULONATE TRAP TRANSPORTER SMALL PERMEASE PROTEIN YIAM"/>
    <property type="match status" value="1"/>
</dbReference>
<evidence type="ECO:0000256" key="8">
    <source>
        <dbReference type="ARBA" id="ARBA00038436"/>
    </source>
</evidence>
<keyword evidence="6 9" id="KW-1133">Transmembrane helix</keyword>
<feature type="transmembrane region" description="Helical" evidence="9">
    <location>
        <begin position="135"/>
        <end position="158"/>
    </location>
</feature>
<dbReference type="PANTHER" id="PTHR35011:SF10">
    <property type="entry name" value="TRAP TRANSPORTER SMALL PERMEASE PROTEIN"/>
    <property type="match status" value="1"/>
</dbReference>
<keyword evidence="12" id="KW-1185">Reference proteome</keyword>
<name>A0ABV9CZL5_9GAMM</name>
<evidence type="ECO:0000256" key="5">
    <source>
        <dbReference type="ARBA" id="ARBA00022692"/>
    </source>
</evidence>
<evidence type="ECO:0000313" key="11">
    <source>
        <dbReference type="EMBL" id="MFC4538599.1"/>
    </source>
</evidence>
<dbReference type="InterPro" id="IPR055348">
    <property type="entry name" value="DctQ"/>
</dbReference>
<keyword evidence="7 9" id="KW-0472">Membrane</keyword>
<proteinExistence type="inferred from homology"/>
<evidence type="ECO:0000256" key="9">
    <source>
        <dbReference type="RuleBase" id="RU369079"/>
    </source>
</evidence>
<dbReference type="RefSeq" id="WP_246968392.1">
    <property type="nucleotide sequence ID" value="NZ_JAKGAN010000001.1"/>
</dbReference>
<evidence type="ECO:0000256" key="3">
    <source>
        <dbReference type="ARBA" id="ARBA00022475"/>
    </source>
</evidence>